<evidence type="ECO:0000259" key="2">
    <source>
        <dbReference type="Pfam" id="PF00188"/>
    </source>
</evidence>
<accession>A0A1G1VZY3</accession>
<dbReference type="SUPFAM" id="SSF55797">
    <property type="entry name" value="PR-1-like"/>
    <property type="match status" value="1"/>
</dbReference>
<feature type="domain" description="SCP" evidence="2">
    <location>
        <begin position="76"/>
        <end position="191"/>
    </location>
</feature>
<dbReference type="EMBL" id="MHCN01000019">
    <property type="protein sequence ID" value="OGY20971.1"/>
    <property type="molecule type" value="Genomic_DNA"/>
</dbReference>
<evidence type="ECO:0000256" key="1">
    <source>
        <dbReference type="SAM" id="Phobius"/>
    </source>
</evidence>
<dbReference type="CDD" id="cd05379">
    <property type="entry name" value="CAP_bacterial"/>
    <property type="match status" value="1"/>
</dbReference>
<gene>
    <name evidence="3" type="ORF">A2113_01555</name>
</gene>
<comment type="caution">
    <text evidence="3">The sequence shown here is derived from an EMBL/GenBank/DDBJ whole genome shotgun (WGS) entry which is preliminary data.</text>
</comment>
<protein>
    <recommendedName>
        <fullName evidence="2">SCP domain-containing protein</fullName>
    </recommendedName>
</protein>
<reference evidence="3 4" key="1">
    <citation type="journal article" date="2016" name="Nat. Commun.">
        <title>Thousands of microbial genomes shed light on interconnected biogeochemical processes in an aquifer system.</title>
        <authorList>
            <person name="Anantharaman K."/>
            <person name="Brown C.T."/>
            <person name="Hug L.A."/>
            <person name="Sharon I."/>
            <person name="Castelle C.J."/>
            <person name="Probst A.J."/>
            <person name="Thomas B.C."/>
            <person name="Singh A."/>
            <person name="Wilkins M.J."/>
            <person name="Karaoz U."/>
            <person name="Brodie E.L."/>
            <person name="Williams K.H."/>
            <person name="Hubbard S.S."/>
            <person name="Banfield J.F."/>
        </authorList>
    </citation>
    <scope>NUCLEOTIDE SEQUENCE [LARGE SCALE GENOMIC DNA]</scope>
</reference>
<proteinExistence type="predicted"/>
<evidence type="ECO:0000313" key="3">
    <source>
        <dbReference type="EMBL" id="OGY20971.1"/>
    </source>
</evidence>
<evidence type="ECO:0000313" key="4">
    <source>
        <dbReference type="Proteomes" id="UP000176299"/>
    </source>
</evidence>
<dbReference type="AlphaFoldDB" id="A0A1G1VZY3"/>
<dbReference type="Pfam" id="PF00188">
    <property type="entry name" value="CAP"/>
    <property type="match status" value="1"/>
</dbReference>
<dbReference type="PANTHER" id="PTHR31157:SF1">
    <property type="entry name" value="SCP DOMAIN-CONTAINING PROTEIN"/>
    <property type="match status" value="1"/>
</dbReference>
<feature type="transmembrane region" description="Helical" evidence="1">
    <location>
        <begin position="274"/>
        <end position="294"/>
    </location>
</feature>
<keyword evidence="1" id="KW-1133">Transmembrane helix</keyword>
<sequence length="328" mass="35422">MLLSNGRGYLDSLGEFILKLTVPHHLNEHRPLLLQSRGLFVFLVVLLISQVTANVATRSGQVLGFATNISVPEVMRLTNQERVNTGLGQLRENPSLDKAAELKAKDMFSKDYWAHFSPDGTSPWYFFGLVGYQYSWAGENLARDFATSGGVVSAWMASSGHRANILNSNFTEIGVAVVNGNLEGEDTTLVVQLFGKPVALASVAPQGSTAGTSSQPAKLEANLNVPSSAGEVAKPTEKQVAEEKKMESLPQESSGSKVVSIQSLFKNATASQKVTLSLLLFVALLFILDSVIIFRRRHVRVGSHSLVHASMIILLVIATLLYGQGSIL</sequence>
<keyword evidence="1" id="KW-0472">Membrane</keyword>
<dbReference type="InterPro" id="IPR014044">
    <property type="entry name" value="CAP_dom"/>
</dbReference>
<dbReference type="PANTHER" id="PTHR31157">
    <property type="entry name" value="SCP DOMAIN-CONTAINING PROTEIN"/>
    <property type="match status" value="1"/>
</dbReference>
<name>A0A1G1VZY3_9BACT</name>
<dbReference type="Gene3D" id="3.40.33.10">
    <property type="entry name" value="CAP"/>
    <property type="match status" value="1"/>
</dbReference>
<feature type="transmembrane region" description="Helical" evidence="1">
    <location>
        <begin position="306"/>
        <end position="325"/>
    </location>
</feature>
<keyword evidence="1" id="KW-0812">Transmembrane</keyword>
<organism evidence="3 4">
    <name type="scientific">Candidatus Woykebacteria bacterium GWA1_44_8</name>
    <dbReference type="NCBI Taxonomy" id="1802591"/>
    <lineage>
        <taxon>Bacteria</taxon>
        <taxon>Candidatus Woykeibacteriota</taxon>
    </lineage>
</organism>
<dbReference type="InterPro" id="IPR035940">
    <property type="entry name" value="CAP_sf"/>
</dbReference>
<dbReference type="STRING" id="1802591.A2113_01555"/>
<dbReference type="Proteomes" id="UP000176299">
    <property type="component" value="Unassembled WGS sequence"/>
</dbReference>